<evidence type="ECO:0000259" key="8">
    <source>
        <dbReference type="Pfam" id="PF00460"/>
    </source>
</evidence>
<evidence type="ECO:0000256" key="7">
    <source>
        <dbReference type="SAM" id="SignalP"/>
    </source>
</evidence>
<feature type="chain" id="PRO_5007594930" description="Flagellar basal body rod protein FlgB" evidence="7">
    <location>
        <begin position="21"/>
        <end position="148"/>
    </location>
</feature>
<comment type="caution">
    <text evidence="9">The sequence shown here is derived from an EMBL/GenBank/DDBJ whole genome shotgun (WGS) entry which is preliminary data.</text>
</comment>
<dbReference type="OrthoDB" id="9792068at2"/>
<evidence type="ECO:0000256" key="1">
    <source>
        <dbReference type="ARBA" id="ARBA00004117"/>
    </source>
</evidence>
<name>A0A154BU06_ANASB</name>
<evidence type="ECO:0000256" key="4">
    <source>
        <dbReference type="ARBA" id="ARBA00023143"/>
    </source>
</evidence>
<feature type="domain" description="Flagellar basal body rod protein N-terminal" evidence="8">
    <location>
        <begin position="25"/>
        <end position="50"/>
    </location>
</feature>
<evidence type="ECO:0000256" key="2">
    <source>
        <dbReference type="ARBA" id="ARBA00009677"/>
    </source>
</evidence>
<dbReference type="PANTHER" id="PTHR30435">
    <property type="entry name" value="FLAGELLAR PROTEIN"/>
    <property type="match status" value="1"/>
</dbReference>
<keyword evidence="10" id="KW-1185">Reference proteome</keyword>
<keyword evidence="9" id="KW-0966">Cell projection</keyword>
<dbReference type="InterPro" id="IPR006300">
    <property type="entry name" value="FlgB"/>
</dbReference>
<accession>A0A154BU06</accession>
<comment type="function">
    <text evidence="5 6">Structural component of flagellum, the bacterial motility apparatus. Part of the rod structure of flagellar basal body.</text>
</comment>
<reference evidence="9 10" key="1">
    <citation type="submission" date="2016-02" db="EMBL/GenBank/DDBJ databases">
        <title>Anaerosporomusa subterraneum gen. nov., sp. nov., a spore-forming obligate anaerobe isolated from saprolite.</title>
        <authorList>
            <person name="Choi J.K."/>
            <person name="Shah M."/>
            <person name="Yee N."/>
        </authorList>
    </citation>
    <scope>NUCLEOTIDE SEQUENCE [LARGE SCALE GENOMIC DNA]</scope>
    <source>
        <strain evidence="9 10">RU4</strain>
    </source>
</reference>
<dbReference type="InterPro" id="IPR019776">
    <property type="entry name" value="Flagellar_basal_body_rod_CS"/>
</dbReference>
<comment type="subcellular location">
    <subcellularLocation>
        <location evidence="1 6">Bacterial flagellum basal body</location>
    </subcellularLocation>
</comment>
<dbReference type="EMBL" id="LSGP01000013">
    <property type="protein sequence ID" value="KYZ77300.1"/>
    <property type="molecule type" value="Genomic_DNA"/>
</dbReference>
<dbReference type="PIRSF" id="PIRSF002889">
    <property type="entry name" value="Rod_FlgB"/>
    <property type="match status" value="1"/>
</dbReference>
<keyword evidence="7" id="KW-0732">Signal</keyword>
<organism evidence="9 10">
    <name type="scientific">Anaerosporomusa subterranea</name>
    <dbReference type="NCBI Taxonomy" id="1794912"/>
    <lineage>
        <taxon>Bacteria</taxon>
        <taxon>Bacillati</taxon>
        <taxon>Bacillota</taxon>
        <taxon>Negativicutes</taxon>
        <taxon>Acetonemataceae</taxon>
        <taxon>Anaerosporomusa</taxon>
    </lineage>
</organism>
<dbReference type="PROSITE" id="PS00588">
    <property type="entry name" value="FLAGELLA_BB_ROD"/>
    <property type="match status" value="1"/>
</dbReference>
<dbReference type="PANTHER" id="PTHR30435:SF12">
    <property type="entry name" value="FLAGELLAR BASAL BODY ROD PROTEIN FLGB"/>
    <property type="match status" value="1"/>
</dbReference>
<gene>
    <name evidence="9" type="ORF">AXX12_03995</name>
</gene>
<evidence type="ECO:0000256" key="3">
    <source>
        <dbReference type="ARBA" id="ARBA00014376"/>
    </source>
</evidence>
<keyword evidence="9" id="KW-0969">Cilium</keyword>
<evidence type="ECO:0000313" key="9">
    <source>
        <dbReference type="EMBL" id="KYZ77300.1"/>
    </source>
</evidence>
<dbReference type="NCBIfam" id="TIGR01396">
    <property type="entry name" value="FlgB"/>
    <property type="match status" value="1"/>
</dbReference>
<keyword evidence="9" id="KW-0282">Flagellum</keyword>
<dbReference type="STRING" id="1794912.AXX12_03995"/>
<evidence type="ECO:0000313" key="10">
    <source>
        <dbReference type="Proteomes" id="UP000076268"/>
    </source>
</evidence>
<protein>
    <recommendedName>
        <fullName evidence="3 6">Flagellar basal body rod protein FlgB</fullName>
    </recommendedName>
</protein>
<sequence>MCFFCQRRALVNILSSAPHAALLEQAIAAASVRHKVIADNIANVNTPGFKRSEVRFEDALREEMDSKKKKLPMSITHERHIGQIVRSNALSPQIRTVTENSYRTDGNNVDIEIEMANMAKNTIYYDATVQQLSRHYSSIKSAINEGRR</sequence>
<evidence type="ECO:0000256" key="5">
    <source>
        <dbReference type="ARBA" id="ARBA00024934"/>
    </source>
</evidence>
<dbReference type="GO" id="GO:0030694">
    <property type="term" value="C:bacterial-type flagellum basal body, rod"/>
    <property type="evidence" value="ECO:0007669"/>
    <property type="project" value="InterPro"/>
</dbReference>
<keyword evidence="4 6" id="KW-0975">Bacterial flagellum</keyword>
<proteinExistence type="inferred from homology"/>
<dbReference type="AlphaFoldDB" id="A0A154BU06"/>
<dbReference type="Pfam" id="PF00460">
    <property type="entry name" value="Flg_bb_rod"/>
    <property type="match status" value="1"/>
</dbReference>
<evidence type="ECO:0000256" key="6">
    <source>
        <dbReference type="PIRNR" id="PIRNR002889"/>
    </source>
</evidence>
<comment type="similarity">
    <text evidence="2 6">Belongs to the flagella basal body rod proteins family.</text>
</comment>
<feature type="signal peptide" evidence="7">
    <location>
        <begin position="1"/>
        <end position="20"/>
    </location>
</feature>
<dbReference type="InterPro" id="IPR001444">
    <property type="entry name" value="Flag_bb_rod_N"/>
</dbReference>
<comment type="subunit">
    <text evidence="6">The basal body constitutes a major portion of the flagellar organelle and consists of a number of rings mounted on a central rod.</text>
</comment>
<dbReference type="Proteomes" id="UP000076268">
    <property type="component" value="Unassembled WGS sequence"/>
</dbReference>
<dbReference type="GO" id="GO:0071978">
    <property type="term" value="P:bacterial-type flagellum-dependent swarming motility"/>
    <property type="evidence" value="ECO:0007669"/>
    <property type="project" value="TreeGrafter"/>
</dbReference>